<feature type="domain" description="C2H2-type" evidence="13">
    <location>
        <begin position="502"/>
        <end position="529"/>
    </location>
</feature>
<evidence type="ECO:0000256" key="3">
    <source>
        <dbReference type="ARBA" id="ARBA00022723"/>
    </source>
</evidence>
<feature type="domain" description="C2H2-type" evidence="13">
    <location>
        <begin position="391"/>
        <end position="418"/>
    </location>
</feature>
<comment type="subcellular location">
    <subcellularLocation>
        <location evidence="1">Nucleus</location>
    </subcellularLocation>
</comment>
<dbReference type="FunFam" id="3.30.160.60:FF:001480">
    <property type="entry name" value="Si:cabz01071911.3"/>
    <property type="match status" value="1"/>
</dbReference>
<dbReference type="EMBL" id="VSWD01000008">
    <property type="protein sequence ID" value="KAK3096111.1"/>
    <property type="molecule type" value="Genomic_DNA"/>
</dbReference>
<feature type="region of interest" description="Disordered" evidence="12">
    <location>
        <begin position="637"/>
        <end position="672"/>
    </location>
</feature>
<feature type="domain" description="C2H2-type" evidence="13">
    <location>
        <begin position="155"/>
        <end position="177"/>
    </location>
</feature>
<feature type="domain" description="C2H2-type" evidence="13">
    <location>
        <begin position="304"/>
        <end position="332"/>
    </location>
</feature>
<dbReference type="PROSITE" id="PS00028">
    <property type="entry name" value="ZINC_FINGER_C2H2_1"/>
    <property type="match status" value="13"/>
</dbReference>
<protein>
    <recommendedName>
        <fullName evidence="13">C2H2-type domain-containing protein</fullName>
    </recommendedName>
</protein>
<accession>A0AA88YG36</accession>
<evidence type="ECO:0000256" key="7">
    <source>
        <dbReference type="ARBA" id="ARBA00023015"/>
    </source>
</evidence>
<organism evidence="14 15">
    <name type="scientific">Pinctada imbricata</name>
    <name type="common">Atlantic pearl-oyster</name>
    <name type="synonym">Pinctada martensii</name>
    <dbReference type="NCBI Taxonomy" id="66713"/>
    <lineage>
        <taxon>Eukaryota</taxon>
        <taxon>Metazoa</taxon>
        <taxon>Spiralia</taxon>
        <taxon>Lophotrochozoa</taxon>
        <taxon>Mollusca</taxon>
        <taxon>Bivalvia</taxon>
        <taxon>Autobranchia</taxon>
        <taxon>Pteriomorphia</taxon>
        <taxon>Pterioida</taxon>
        <taxon>Pterioidea</taxon>
        <taxon>Pteriidae</taxon>
        <taxon>Pinctada</taxon>
    </lineage>
</organism>
<feature type="compositionally biased region" description="Acidic residues" evidence="12">
    <location>
        <begin position="108"/>
        <end position="118"/>
    </location>
</feature>
<evidence type="ECO:0000256" key="6">
    <source>
        <dbReference type="ARBA" id="ARBA00022833"/>
    </source>
</evidence>
<feature type="domain" description="C2H2-type" evidence="13">
    <location>
        <begin position="212"/>
        <end position="235"/>
    </location>
</feature>
<name>A0AA88YG36_PINIB</name>
<feature type="compositionally biased region" description="Basic residues" evidence="12">
    <location>
        <begin position="288"/>
        <end position="302"/>
    </location>
</feature>
<dbReference type="FunFam" id="3.30.160.60:FF:000065">
    <property type="entry name" value="B-cell CLL/lymphoma 6, member B"/>
    <property type="match status" value="1"/>
</dbReference>
<dbReference type="AlphaFoldDB" id="A0AA88YG36"/>
<evidence type="ECO:0000256" key="8">
    <source>
        <dbReference type="ARBA" id="ARBA00023125"/>
    </source>
</evidence>
<keyword evidence="15" id="KW-1185">Reference proteome</keyword>
<evidence type="ECO:0000259" key="13">
    <source>
        <dbReference type="PROSITE" id="PS50157"/>
    </source>
</evidence>
<keyword evidence="9" id="KW-0804">Transcription</keyword>
<feature type="region of interest" description="Disordered" evidence="12">
    <location>
        <begin position="71"/>
        <end position="123"/>
    </location>
</feature>
<feature type="domain" description="C2H2-type" evidence="13">
    <location>
        <begin position="361"/>
        <end position="388"/>
    </location>
</feature>
<evidence type="ECO:0000313" key="15">
    <source>
        <dbReference type="Proteomes" id="UP001186944"/>
    </source>
</evidence>
<dbReference type="FunFam" id="3.30.160.60:FF:000100">
    <property type="entry name" value="Zinc finger 45-like"/>
    <property type="match status" value="1"/>
</dbReference>
<feature type="domain" description="C2H2-type" evidence="13">
    <location>
        <begin position="183"/>
        <end position="211"/>
    </location>
</feature>
<dbReference type="FunFam" id="3.30.160.60:FF:000624">
    <property type="entry name" value="zinc finger protein 697"/>
    <property type="match status" value="1"/>
</dbReference>
<feature type="compositionally biased region" description="Acidic residues" evidence="12">
    <location>
        <begin position="270"/>
        <end position="282"/>
    </location>
</feature>
<evidence type="ECO:0000256" key="5">
    <source>
        <dbReference type="ARBA" id="ARBA00022771"/>
    </source>
</evidence>
<keyword evidence="3" id="KW-0479">Metal-binding</keyword>
<feature type="compositionally biased region" description="Basic and acidic residues" evidence="12">
    <location>
        <begin position="79"/>
        <end position="96"/>
    </location>
</feature>
<feature type="domain" description="C2H2-type" evidence="13">
    <location>
        <begin position="530"/>
        <end position="557"/>
    </location>
</feature>
<evidence type="ECO:0000256" key="2">
    <source>
        <dbReference type="ARBA" id="ARBA00006991"/>
    </source>
</evidence>
<feature type="domain" description="C2H2-type" evidence="13">
    <location>
        <begin position="446"/>
        <end position="473"/>
    </location>
</feature>
<dbReference type="Pfam" id="PF00096">
    <property type="entry name" value="zf-C2H2"/>
    <property type="match status" value="12"/>
</dbReference>
<evidence type="ECO:0000256" key="9">
    <source>
        <dbReference type="ARBA" id="ARBA00023163"/>
    </source>
</evidence>
<sequence length="714" mass="81003">MDAARMEIDLSVVAQKLKNLMNLLGQLSAYQIPNNQAILLRISVHLHQSEESLQRALRVLAKGVVGEDPGPIHGLNLDDLTRDDNAKRKNEEEGRSVDYVNGEMYLSQDEDGNDDMPEDDSKKIEKPYKCSQCDETFGTKFHLAGHEQSHAAKSYKCSDCNEEFSTSTEWTLHLKKHKLSLAAKCNCCNKVLSTRKALLKHYKRVHPKYKAFKCNECPKRFKFFADLMEHKKAHAEGVTEGESAKDAGEKIKKESEEGGAEDGEKKESDRDDDDDDMMEEEMVDHKTHNQPKKKNPLKKKPRPATCKVCGKVLSNRKAMLKHIRQVHPEENGYQCNKCDEAFKTFDELRLHKKIHMGEKIHQCEWCDQSFADKYSLTTHTRKHVNQVLRPYKCEQCGKSFTHKWTLDKHVKRHSTDRPFECTVCKKTFVFQEDLNAHSQFHSDNIYPCTLCDKVFNHKRTLANHMVRHSGIRTNVCEMCGKSFYTKHALMMHIRCHTGEKPAVCEICGKGFRARNYLRNHMLMHSGEKPHMCSVCGKSFSRKDNLRQHMQTHSGIKSFTCDQCGKGFGRKKMLEKHMESHGVFNEVPTSAEVAAQIVLNKKDFRDGSLVTSTATTSSSSLPLSMPPTMAPITCRMPPPPSSAALSNDGSNMSTQSTSHPINTTGNPAGTPVPPPWRMPYEGYPTASQIETAASQFGYLHLINSMNMNQGNDFMM</sequence>
<dbReference type="SUPFAM" id="SSF57667">
    <property type="entry name" value="beta-beta-alpha zinc fingers"/>
    <property type="match status" value="7"/>
</dbReference>
<dbReference type="PROSITE" id="PS50157">
    <property type="entry name" value="ZINC_FINGER_C2H2_2"/>
    <property type="match status" value="14"/>
</dbReference>
<keyword evidence="4" id="KW-0677">Repeat</keyword>
<keyword evidence="5 11" id="KW-0863">Zinc-finger</keyword>
<keyword evidence="8" id="KW-0238">DNA-binding</keyword>
<dbReference type="GO" id="GO:0005634">
    <property type="term" value="C:nucleus"/>
    <property type="evidence" value="ECO:0007669"/>
    <property type="project" value="UniProtKB-SubCell"/>
</dbReference>
<dbReference type="FunFam" id="3.30.160.60:FF:002343">
    <property type="entry name" value="Zinc finger protein 33A"/>
    <property type="match status" value="1"/>
</dbReference>
<evidence type="ECO:0000256" key="10">
    <source>
        <dbReference type="ARBA" id="ARBA00023242"/>
    </source>
</evidence>
<dbReference type="GO" id="GO:0000977">
    <property type="term" value="F:RNA polymerase II transcription regulatory region sequence-specific DNA binding"/>
    <property type="evidence" value="ECO:0007669"/>
    <property type="project" value="TreeGrafter"/>
</dbReference>
<keyword evidence="10" id="KW-0539">Nucleus</keyword>
<evidence type="ECO:0000256" key="1">
    <source>
        <dbReference type="ARBA" id="ARBA00004123"/>
    </source>
</evidence>
<dbReference type="FunFam" id="3.30.160.60:FF:001156">
    <property type="entry name" value="Zinc finger protein 407"/>
    <property type="match status" value="1"/>
</dbReference>
<dbReference type="InterPro" id="IPR013087">
    <property type="entry name" value="Znf_C2H2_type"/>
</dbReference>
<dbReference type="PANTHER" id="PTHR24409:SF295">
    <property type="entry name" value="AZ2-RELATED"/>
    <property type="match status" value="1"/>
</dbReference>
<dbReference type="Pfam" id="PF13912">
    <property type="entry name" value="zf-C2H2_6"/>
    <property type="match status" value="1"/>
</dbReference>
<evidence type="ECO:0000256" key="11">
    <source>
        <dbReference type="PROSITE-ProRule" id="PRU00042"/>
    </source>
</evidence>
<dbReference type="Proteomes" id="UP001186944">
    <property type="component" value="Unassembled WGS sequence"/>
</dbReference>
<feature type="compositionally biased region" description="Basic and acidic residues" evidence="12">
    <location>
        <begin position="234"/>
        <end position="269"/>
    </location>
</feature>
<feature type="domain" description="C2H2-type" evidence="13">
    <location>
        <begin position="558"/>
        <end position="580"/>
    </location>
</feature>
<dbReference type="PANTHER" id="PTHR24409">
    <property type="entry name" value="ZINC FINGER PROTEIN 142"/>
    <property type="match status" value="1"/>
</dbReference>
<keyword evidence="6" id="KW-0862">Zinc</keyword>
<comment type="caution">
    <text evidence="14">The sequence shown here is derived from an EMBL/GenBank/DDBJ whole genome shotgun (WGS) entry which is preliminary data.</text>
</comment>
<proteinExistence type="inferred from homology"/>
<dbReference type="GO" id="GO:0008270">
    <property type="term" value="F:zinc ion binding"/>
    <property type="evidence" value="ECO:0007669"/>
    <property type="project" value="UniProtKB-KW"/>
</dbReference>
<evidence type="ECO:0000256" key="4">
    <source>
        <dbReference type="ARBA" id="ARBA00022737"/>
    </source>
</evidence>
<feature type="domain" description="C2H2-type" evidence="13">
    <location>
        <begin position="419"/>
        <end position="442"/>
    </location>
</feature>
<dbReference type="SMART" id="SM00355">
    <property type="entry name" value="ZnF_C2H2"/>
    <property type="match status" value="14"/>
</dbReference>
<dbReference type="GO" id="GO:0000981">
    <property type="term" value="F:DNA-binding transcription factor activity, RNA polymerase II-specific"/>
    <property type="evidence" value="ECO:0007669"/>
    <property type="project" value="TreeGrafter"/>
</dbReference>
<gene>
    <name evidence="14" type="ORF">FSP39_023357</name>
</gene>
<feature type="domain" description="C2H2-type" evidence="13">
    <location>
        <begin position="128"/>
        <end position="155"/>
    </location>
</feature>
<feature type="region of interest" description="Disordered" evidence="12">
    <location>
        <begin position="234"/>
        <end position="303"/>
    </location>
</feature>
<feature type="domain" description="C2H2-type" evidence="13">
    <location>
        <begin position="333"/>
        <end position="360"/>
    </location>
</feature>
<dbReference type="Gene3D" id="3.30.160.60">
    <property type="entry name" value="Classic Zinc Finger"/>
    <property type="match status" value="11"/>
</dbReference>
<reference evidence="14" key="1">
    <citation type="submission" date="2019-08" db="EMBL/GenBank/DDBJ databases">
        <title>The improved chromosome-level genome for the pearl oyster Pinctada fucata martensii using PacBio sequencing and Hi-C.</title>
        <authorList>
            <person name="Zheng Z."/>
        </authorList>
    </citation>
    <scope>NUCLEOTIDE SEQUENCE</scope>
    <source>
        <strain evidence="14">ZZ-2019</strain>
        <tissue evidence="14">Adductor muscle</tissue>
    </source>
</reference>
<comment type="similarity">
    <text evidence="2">Belongs to the krueppel C2H2-type zinc-finger protein family.</text>
</comment>
<feature type="compositionally biased region" description="Polar residues" evidence="12">
    <location>
        <begin position="642"/>
        <end position="666"/>
    </location>
</feature>
<dbReference type="InterPro" id="IPR036236">
    <property type="entry name" value="Znf_C2H2_sf"/>
</dbReference>
<feature type="domain" description="C2H2-type" evidence="13">
    <location>
        <begin position="474"/>
        <end position="501"/>
    </location>
</feature>
<evidence type="ECO:0000256" key="12">
    <source>
        <dbReference type="SAM" id="MobiDB-lite"/>
    </source>
</evidence>
<keyword evidence="7" id="KW-0805">Transcription regulation</keyword>
<evidence type="ECO:0000313" key="14">
    <source>
        <dbReference type="EMBL" id="KAK3096111.1"/>
    </source>
</evidence>